<organism evidence="3 5">
    <name type="scientific">Yarrowia lipolytica</name>
    <name type="common">Candida lipolytica</name>
    <dbReference type="NCBI Taxonomy" id="4952"/>
    <lineage>
        <taxon>Eukaryota</taxon>
        <taxon>Fungi</taxon>
        <taxon>Dikarya</taxon>
        <taxon>Ascomycota</taxon>
        <taxon>Saccharomycotina</taxon>
        <taxon>Dipodascomycetes</taxon>
        <taxon>Dipodascales</taxon>
        <taxon>Dipodascales incertae sedis</taxon>
        <taxon>Yarrowia</taxon>
    </lineage>
</organism>
<dbReference type="EMBL" id="KZ859009">
    <property type="protein sequence ID" value="RDW25187.1"/>
    <property type="molecule type" value="Genomic_DNA"/>
</dbReference>
<dbReference type="Pfam" id="PF11927">
    <property type="entry name" value="HODM_asu-like"/>
    <property type="match status" value="1"/>
</dbReference>
<dbReference type="EMBL" id="CP017556">
    <property type="protein sequence ID" value="AOW04597.1"/>
    <property type="molecule type" value="Genomic_DNA"/>
</dbReference>
<protein>
    <submittedName>
        <fullName evidence="3">Uncharacterized protein</fullName>
    </submittedName>
</protein>
<dbReference type="Proteomes" id="UP000256601">
    <property type="component" value="Unassembled WGS sequence"/>
</dbReference>
<dbReference type="OrthoDB" id="5043642at2759"/>
<evidence type="ECO:0000313" key="3">
    <source>
        <dbReference type="EMBL" id="AOW04597.1"/>
    </source>
</evidence>
<evidence type="ECO:0000313" key="4">
    <source>
        <dbReference type="EMBL" id="RDW25187.1"/>
    </source>
</evidence>
<evidence type="ECO:0000256" key="1">
    <source>
        <dbReference type="SAM" id="MobiDB-lite"/>
    </source>
</evidence>
<proteinExistence type="predicted"/>
<dbReference type="GeneID" id="2910556"/>
<accession>A0A1H6PU81</accession>
<feature type="compositionally biased region" description="Basic and acidic residues" evidence="1">
    <location>
        <begin position="28"/>
        <end position="46"/>
    </location>
</feature>
<evidence type="ECO:0000313" key="6">
    <source>
        <dbReference type="Proteomes" id="UP000256601"/>
    </source>
</evidence>
<sequence>MDSIKQYLYFALVLAFVLYRANQRANKARQEREETKHKQKEKEKAGGDSSGKSGGHATQTRTPDRDPPATWSVIEAVSDDFDIATCAPRPYRPFKAGKYHLTMGLQKCDASDWILLENTYKRRTAYRRKQLKEHPEIACLVQEGPEVDAAVHEYYEYMWYYLSERYPKYFTKETVDGVEWCHNSLWDEKYPMSAQKCLDLGLAKGSRDLAMICSSTHEEDFLLMTLDETHDPPMYRMRAVSSCFPAGFNPADKIGLTLRNIHGPVPGYKQRLDLSMNKFFAKFQAGNFVQRQNWGIQCDDALFDYENYAGFDAEKDNEPYEAHEVDFNEWALRVERQVLTRLPKTGAMCFVIRCYTTPVSVIREEPRAPDLIDAIDQLPIEDKVYKGAHVWGPVLQQYLRREVEGKGVGDNPIERIC</sequence>
<name>A0A1H6PU81_YARLL</name>
<keyword evidence="2" id="KW-0732">Signal</keyword>
<feature type="signal peptide" evidence="2">
    <location>
        <begin position="1"/>
        <end position="23"/>
    </location>
</feature>
<dbReference type="RefSeq" id="XP_503243.1">
    <property type="nucleotide sequence ID" value="XM_503243.1"/>
</dbReference>
<dbReference type="KEGG" id="yli:2910556"/>
<reference evidence="3 5" key="1">
    <citation type="journal article" date="2016" name="PLoS ONE">
        <title>Sequence Assembly of Yarrowia lipolytica Strain W29/CLIB89 Shows Transposable Element Diversity.</title>
        <authorList>
            <person name="Magnan C."/>
            <person name="Yu J."/>
            <person name="Chang I."/>
            <person name="Jahn E."/>
            <person name="Kanomata Y."/>
            <person name="Wu J."/>
            <person name="Zeller M."/>
            <person name="Oakes M."/>
            <person name="Baldi P."/>
            <person name="Sandmeyer S."/>
        </authorList>
    </citation>
    <scope>NUCLEOTIDE SEQUENCE [LARGE SCALE GENOMIC DNA]</scope>
    <source>
        <strain evidence="3">CLIB89</strain>
        <strain evidence="5">CLIB89(W29)</strain>
    </source>
</reference>
<evidence type="ECO:0000256" key="2">
    <source>
        <dbReference type="SAM" id="SignalP"/>
    </source>
</evidence>
<dbReference type="Proteomes" id="UP000182444">
    <property type="component" value="Chromosome 1D"/>
</dbReference>
<feature type="region of interest" description="Disordered" evidence="1">
    <location>
        <begin position="26"/>
        <end position="69"/>
    </location>
</feature>
<dbReference type="VEuPathDB" id="FungiDB:YALI0_D24728g"/>
<dbReference type="eggNOG" id="ENOG502RZ1N">
    <property type="taxonomic scope" value="Eukaryota"/>
</dbReference>
<feature type="chain" id="PRO_5036020529" evidence="2">
    <location>
        <begin position="24"/>
        <end position="417"/>
    </location>
</feature>
<reference evidence="4 6" key="2">
    <citation type="submission" date="2018-07" db="EMBL/GenBank/DDBJ databases">
        <title>Draft Genome Assemblies for Five Robust Yarrowia lipolytica Strains Exhibiting High Lipid Production and Pentose Sugar Utilization and Sugar Alcohol Secretion from Undetoxified Lignocellulosic Biomass Hydrolysates.</title>
        <authorList>
            <consortium name="DOE Joint Genome Institute"/>
            <person name="Walker C."/>
            <person name="Ryu S."/>
            <person name="Na H."/>
            <person name="Zane M."/>
            <person name="LaButti K."/>
            <person name="Lipzen A."/>
            <person name="Haridas S."/>
            <person name="Barry K."/>
            <person name="Grigoriev I.V."/>
            <person name="Quarterman J."/>
            <person name="Slininger P."/>
            <person name="Dien B."/>
            <person name="Trinh C.T."/>
        </authorList>
    </citation>
    <scope>NUCLEOTIDE SEQUENCE [LARGE SCALE GENOMIC DNA]</scope>
    <source>
        <strain evidence="4 6">YB392</strain>
    </source>
</reference>
<dbReference type="AlphaFoldDB" id="A0A1H6PU81"/>
<dbReference type="InterPro" id="IPR021848">
    <property type="entry name" value="HODM_asu-like"/>
</dbReference>
<dbReference type="OMA" id="VKRTNWS"/>
<dbReference type="VEuPathDB" id="FungiDB:YALI1_D32695g"/>
<evidence type="ECO:0000313" key="5">
    <source>
        <dbReference type="Proteomes" id="UP000182444"/>
    </source>
</evidence>
<gene>
    <name evidence="4" type="ORF">B0I71DRAFT_42781</name>
    <name evidence="3" type="ORF">YALI1_D32695g</name>
</gene>